<dbReference type="GO" id="GO:0071555">
    <property type="term" value="P:cell wall organization"/>
    <property type="evidence" value="ECO:0007669"/>
    <property type="project" value="InterPro"/>
</dbReference>
<dbReference type="InterPro" id="IPR016147">
    <property type="entry name" value="Pili_assmbl_chaperone_N"/>
</dbReference>
<keyword evidence="4" id="KW-1185">Reference proteome</keyword>
<feature type="signal peptide" evidence="1">
    <location>
        <begin position="1"/>
        <end position="24"/>
    </location>
</feature>
<dbReference type="PANTHER" id="PTHR30251:SF4">
    <property type="entry name" value="SLR1668 PROTEIN"/>
    <property type="match status" value="1"/>
</dbReference>
<comment type="caution">
    <text evidence="3">The sequence shown here is derived from an EMBL/GenBank/DDBJ whole genome shotgun (WGS) entry which is preliminary data.</text>
</comment>
<dbReference type="Pfam" id="PF00345">
    <property type="entry name" value="PapD_N"/>
    <property type="match status" value="1"/>
</dbReference>
<feature type="chain" id="PRO_5015438511" evidence="1">
    <location>
        <begin position="25"/>
        <end position="240"/>
    </location>
</feature>
<reference evidence="3 4" key="1">
    <citation type="submission" date="2017-10" db="EMBL/GenBank/DDBJ databases">
        <title>Draft genome of two endophytic bacteria isolated from 'guarana' Paullinia cupana (Mart.) Ducke.</title>
        <authorList>
            <person name="Siqueira K.A."/>
            <person name="Liotti R.G."/>
            <person name="Mendes T.A."/>
            <person name="Soares M.A."/>
        </authorList>
    </citation>
    <scope>NUCLEOTIDE SEQUENCE [LARGE SCALE GENOMIC DNA]</scope>
    <source>
        <strain evidence="3 4">342</strain>
    </source>
</reference>
<dbReference type="PANTHER" id="PTHR30251">
    <property type="entry name" value="PILUS ASSEMBLY CHAPERONE"/>
    <property type="match status" value="1"/>
</dbReference>
<dbReference type="AlphaFoldDB" id="A0A2S9IDC2"/>
<dbReference type="InterPro" id="IPR013783">
    <property type="entry name" value="Ig-like_fold"/>
</dbReference>
<keyword evidence="1" id="KW-0732">Signal</keyword>
<dbReference type="GO" id="GO:0030288">
    <property type="term" value="C:outer membrane-bounded periplasmic space"/>
    <property type="evidence" value="ECO:0007669"/>
    <property type="project" value="InterPro"/>
</dbReference>
<evidence type="ECO:0000259" key="2">
    <source>
        <dbReference type="Pfam" id="PF00345"/>
    </source>
</evidence>
<dbReference type="Proteomes" id="UP000239181">
    <property type="component" value="Unassembled WGS sequence"/>
</dbReference>
<dbReference type="InterPro" id="IPR008962">
    <property type="entry name" value="PapD-like_sf"/>
</dbReference>
<evidence type="ECO:0000313" key="3">
    <source>
        <dbReference type="EMBL" id="PRD15786.1"/>
    </source>
</evidence>
<dbReference type="Gene3D" id="2.60.40.10">
    <property type="entry name" value="Immunoglobulins"/>
    <property type="match status" value="2"/>
</dbReference>
<evidence type="ECO:0000256" key="1">
    <source>
        <dbReference type="SAM" id="SignalP"/>
    </source>
</evidence>
<protein>
    <submittedName>
        <fullName evidence="3">Protein CsuC</fullName>
    </submittedName>
</protein>
<dbReference type="SUPFAM" id="SSF49354">
    <property type="entry name" value="PapD-like"/>
    <property type="match status" value="1"/>
</dbReference>
<gene>
    <name evidence="3" type="ORF">CQW29_09540</name>
</gene>
<dbReference type="EMBL" id="PDET01000005">
    <property type="protein sequence ID" value="PRD15786.1"/>
    <property type="molecule type" value="Genomic_DNA"/>
</dbReference>
<evidence type="ECO:0000313" key="4">
    <source>
        <dbReference type="Proteomes" id="UP000239181"/>
    </source>
</evidence>
<dbReference type="OrthoDB" id="511700at2"/>
<accession>A0A2S9IDC2</accession>
<feature type="domain" description="Pili assembly chaperone N-terminal" evidence="2">
    <location>
        <begin position="38"/>
        <end position="147"/>
    </location>
</feature>
<sequence>MKRSRITGFGFLLLASLTASHSWAANSVLLWPIDPKIASDEKATELWMENRGDSTTLMQVRVFLWQQQDGQDRYQTQQQVLASPPMVRIEPGKKQLIRLVKQTPVPAGEETAFRILIDEIPTPQPQNTAQNQAGLNFQMRYTVPLFVYGNGASATSSKPQLAWQLVNKNGHQALEVTNSGSGHARLSHVSLGGRSISDSLLGYVLPHSSNTFPLSFSAAANAELSAQLSDKTVWRGRSSR</sequence>
<organism evidence="3 4">
    <name type="scientific">Pantoea coffeiphila</name>
    <dbReference type="NCBI Taxonomy" id="1465635"/>
    <lineage>
        <taxon>Bacteria</taxon>
        <taxon>Pseudomonadati</taxon>
        <taxon>Pseudomonadota</taxon>
        <taxon>Gammaproteobacteria</taxon>
        <taxon>Enterobacterales</taxon>
        <taxon>Erwiniaceae</taxon>
        <taxon>Pantoea</taxon>
    </lineage>
</organism>
<proteinExistence type="predicted"/>
<dbReference type="InterPro" id="IPR050643">
    <property type="entry name" value="Periplasmic_pilus_chap"/>
</dbReference>
<name>A0A2S9IDC2_9GAMM</name>